<protein>
    <submittedName>
        <fullName evidence="2">Uncharacterized protein</fullName>
    </submittedName>
</protein>
<keyword evidence="1" id="KW-1133">Transmembrane helix</keyword>
<keyword evidence="1" id="KW-0472">Membrane</keyword>
<dbReference type="STRING" id="1848.SAMN05443637_10112"/>
<evidence type="ECO:0000256" key="1">
    <source>
        <dbReference type="SAM" id="Phobius"/>
    </source>
</evidence>
<organism evidence="2 3">
    <name type="scientific">Pseudonocardia thermophila</name>
    <dbReference type="NCBI Taxonomy" id="1848"/>
    <lineage>
        <taxon>Bacteria</taxon>
        <taxon>Bacillati</taxon>
        <taxon>Actinomycetota</taxon>
        <taxon>Actinomycetes</taxon>
        <taxon>Pseudonocardiales</taxon>
        <taxon>Pseudonocardiaceae</taxon>
        <taxon>Pseudonocardia</taxon>
    </lineage>
</organism>
<feature type="transmembrane region" description="Helical" evidence="1">
    <location>
        <begin position="117"/>
        <end position="137"/>
    </location>
</feature>
<name>A0A1M6N434_PSETH</name>
<evidence type="ECO:0000313" key="2">
    <source>
        <dbReference type="EMBL" id="SHJ90448.1"/>
    </source>
</evidence>
<keyword evidence="1" id="KW-0812">Transmembrane</keyword>
<proteinExistence type="predicted"/>
<feature type="transmembrane region" description="Helical" evidence="1">
    <location>
        <begin position="41"/>
        <end position="64"/>
    </location>
</feature>
<dbReference type="Proteomes" id="UP000184363">
    <property type="component" value="Unassembled WGS sequence"/>
</dbReference>
<dbReference type="RefSeq" id="WP_073454743.1">
    <property type="nucleotide sequence ID" value="NZ_FRAP01000001.1"/>
</dbReference>
<keyword evidence="3" id="KW-1185">Reference proteome</keyword>
<gene>
    <name evidence="2" type="ORF">SAMN05443637_10112</name>
</gene>
<sequence>MMQTAAAQGLSARVNLGVQLVALLLAVALRAARPGLVTEFLVATVIAPLLALLPAALAVAALRLERLTARLAVPFVLCALSLVAFGALAPDVADGARWVPIFDLLGVRARHPIRMDIVGRVLGAGYLLALGWTAVRFRIEARAAAGR</sequence>
<dbReference type="EMBL" id="FRAP01000001">
    <property type="protein sequence ID" value="SHJ90448.1"/>
    <property type="molecule type" value="Genomic_DNA"/>
</dbReference>
<dbReference type="AlphaFoldDB" id="A0A1M6N434"/>
<reference evidence="2 3" key="1">
    <citation type="submission" date="2016-11" db="EMBL/GenBank/DDBJ databases">
        <authorList>
            <person name="Jaros S."/>
            <person name="Januszkiewicz K."/>
            <person name="Wedrychowicz H."/>
        </authorList>
    </citation>
    <scope>NUCLEOTIDE SEQUENCE [LARGE SCALE GENOMIC DNA]</scope>
    <source>
        <strain evidence="2 3">DSM 43832</strain>
    </source>
</reference>
<feature type="transmembrane region" description="Helical" evidence="1">
    <location>
        <begin position="71"/>
        <end position="89"/>
    </location>
</feature>
<accession>A0A1M6N434</accession>
<evidence type="ECO:0000313" key="3">
    <source>
        <dbReference type="Proteomes" id="UP000184363"/>
    </source>
</evidence>